<dbReference type="AlphaFoldDB" id="A0A5M6CX08"/>
<accession>A0A5M6CX08</accession>
<evidence type="ECO:0000313" key="2">
    <source>
        <dbReference type="EMBL" id="KAA5539767.1"/>
    </source>
</evidence>
<proteinExistence type="predicted"/>
<gene>
    <name evidence="2" type="ORF">FYK55_23505</name>
</gene>
<dbReference type="EMBL" id="VWOX01000017">
    <property type="protein sequence ID" value="KAA5539767.1"/>
    <property type="molecule type" value="Genomic_DNA"/>
</dbReference>
<feature type="region of interest" description="Disordered" evidence="1">
    <location>
        <begin position="1"/>
        <end position="27"/>
    </location>
</feature>
<dbReference type="RefSeq" id="WP_150079077.1">
    <property type="nucleotide sequence ID" value="NZ_VWOX01000017.1"/>
</dbReference>
<sequence>MAKNDEPSVDNDAPELENGRTKQRRSLHQQDLDALRWQWDCVSTTGQSARNRQALSRTKRLNRTRVQIHSLAKPAFAADIKKANHGITKARRMGNSDNPPIIDARLSLKGSVNDLDASASLFFTAKRIFVEDCCNCVGNARPLDAG</sequence>
<dbReference type="Proteomes" id="UP000324479">
    <property type="component" value="Unassembled WGS sequence"/>
</dbReference>
<keyword evidence="3" id="KW-1185">Reference proteome</keyword>
<comment type="caution">
    <text evidence="2">The sequence shown here is derived from an EMBL/GenBank/DDBJ whole genome shotgun (WGS) entry which is preliminary data.</text>
</comment>
<evidence type="ECO:0000256" key="1">
    <source>
        <dbReference type="SAM" id="MobiDB-lite"/>
    </source>
</evidence>
<organism evidence="2 3">
    <name type="scientific">Roseiconus nitratireducens</name>
    <dbReference type="NCBI Taxonomy" id="2605748"/>
    <lineage>
        <taxon>Bacteria</taxon>
        <taxon>Pseudomonadati</taxon>
        <taxon>Planctomycetota</taxon>
        <taxon>Planctomycetia</taxon>
        <taxon>Pirellulales</taxon>
        <taxon>Pirellulaceae</taxon>
        <taxon>Roseiconus</taxon>
    </lineage>
</organism>
<name>A0A5M6CX08_9BACT</name>
<reference evidence="2 3" key="1">
    <citation type="submission" date="2019-08" db="EMBL/GenBank/DDBJ databases">
        <authorList>
            <person name="Dhanesh K."/>
            <person name="Kumar G."/>
            <person name="Sasikala C."/>
            <person name="Venkata Ramana C."/>
        </authorList>
    </citation>
    <scope>NUCLEOTIDE SEQUENCE [LARGE SCALE GENOMIC DNA]</scope>
    <source>
        <strain evidence="2 3">JC645</strain>
    </source>
</reference>
<protein>
    <submittedName>
        <fullName evidence="2">Uncharacterized protein</fullName>
    </submittedName>
</protein>
<evidence type="ECO:0000313" key="3">
    <source>
        <dbReference type="Proteomes" id="UP000324479"/>
    </source>
</evidence>